<dbReference type="AlphaFoldDB" id="A0A225W896"/>
<evidence type="ECO:0008006" key="4">
    <source>
        <dbReference type="Google" id="ProtNLM"/>
    </source>
</evidence>
<gene>
    <name evidence="2" type="ORF">PHMEG_00012620</name>
</gene>
<protein>
    <recommendedName>
        <fullName evidence="4">Transmembrane protein</fullName>
    </recommendedName>
</protein>
<accession>A0A225W896</accession>
<evidence type="ECO:0000256" key="1">
    <source>
        <dbReference type="SAM" id="Phobius"/>
    </source>
</evidence>
<dbReference type="Proteomes" id="UP000198211">
    <property type="component" value="Unassembled WGS sequence"/>
</dbReference>
<feature type="non-terminal residue" evidence="2">
    <location>
        <position position="1"/>
    </location>
</feature>
<feature type="transmembrane region" description="Helical" evidence="1">
    <location>
        <begin position="84"/>
        <end position="103"/>
    </location>
</feature>
<dbReference type="EMBL" id="NBNE01001449">
    <property type="protein sequence ID" value="OWZ13973.1"/>
    <property type="molecule type" value="Genomic_DNA"/>
</dbReference>
<keyword evidence="1" id="KW-0812">Transmembrane</keyword>
<proteinExistence type="predicted"/>
<organism evidence="2 3">
    <name type="scientific">Phytophthora megakarya</name>
    <dbReference type="NCBI Taxonomy" id="4795"/>
    <lineage>
        <taxon>Eukaryota</taxon>
        <taxon>Sar</taxon>
        <taxon>Stramenopiles</taxon>
        <taxon>Oomycota</taxon>
        <taxon>Peronosporomycetes</taxon>
        <taxon>Peronosporales</taxon>
        <taxon>Peronosporaceae</taxon>
        <taxon>Phytophthora</taxon>
    </lineage>
</organism>
<dbReference type="OrthoDB" id="121615at2759"/>
<sequence>FDRIKPRERLRLLRKSLQNLFLTEFLLPNEFMEVLALVMYSELVPVLILPPLFALFSHLKAYREYYTALLGLDEIHFHKVVRNILIYSLLELGSFVLLVMVIYRTTHKFPCQQLAYALSCSWKEIQCKLVTLLVLLMQSTIPQLYVKMAYQENGLVLTTYIRV</sequence>
<name>A0A225W896_9STRA</name>
<reference evidence="3" key="1">
    <citation type="submission" date="2017-03" db="EMBL/GenBank/DDBJ databases">
        <title>Phytopthora megakarya and P. palmivora, two closely related causual agents of cacao black pod achieved similar genome size and gene model numbers by different mechanisms.</title>
        <authorList>
            <person name="Ali S."/>
            <person name="Shao J."/>
            <person name="Larry D.J."/>
            <person name="Kronmiller B."/>
            <person name="Shen D."/>
            <person name="Strem M.D."/>
            <person name="Melnick R.L."/>
            <person name="Guiltinan M.J."/>
            <person name="Tyler B.M."/>
            <person name="Meinhardt L.W."/>
            <person name="Bailey B.A."/>
        </authorList>
    </citation>
    <scope>NUCLEOTIDE SEQUENCE [LARGE SCALE GENOMIC DNA]</scope>
    <source>
        <strain evidence="3">zdho120</strain>
    </source>
</reference>
<keyword evidence="1" id="KW-1133">Transmembrane helix</keyword>
<comment type="caution">
    <text evidence="2">The sequence shown here is derived from an EMBL/GenBank/DDBJ whole genome shotgun (WGS) entry which is preliminary data.</text>
</comment>
<keyword evidence="1" id="KW-0472">Membrane</keyword>
<evidence type="ECO:0000313" key="3">
    <source>
        <dbReference type="Proteomes" id="UP000198211"/>
    </source>
</evidence>
<keyword evidence="3" id="KW-1185">Reference proteome</keyword>
<evidence type="ECO:0000313" key="2">
    <source>
        <dbReference type="EMBL" id="OWZ13973.1"/>
    </source>
</evidence>